<dbReference type="EMBL" id="MFGX01000023">
    <property type="protein sequence ID" value="OGF56922.1"/>
    <property type="molecule type" value="Genomic_DNA"/>
</dbReference>
<protein>
    <submittedName>
        <fullName evidence="2">Diguanylate cyclase</fullName>
    </submittedName>
</protein>
<comment type="caution">
    <text evidence="2">The sequence shown here is derived from an EMBL/GenBank/DDBJ whole genome shotgun (WGS) entry which is preliminary data.</text>
</comment>
<feature type="domain" description="GAF" evidence="1">
    <location>
        <begin position="24"/>
        <end position="155"/>
    </location>
</feature>
<accession>A0A1F5V0H6</accession>
<evidence type="ECO:0000313" key="3">
    <source>
        <dbReference type="Proteomes" id="UP000179157"/>
    </source>
</evidence>
<dbReference type="Pfam" id="PF01590">
    <property type="entry name" value="GAF"/>
    <property type="match status" value="1"/>
</dbReference>
<dbReference type="SUPFAM" id="SSF55781">
    <property type="entry name" value="GAF domain-like"/>
    <property type="match status" value="1"/>
</dbReference>
<sequence>MIFVKGNRMKLLQQRLATELKSMSFQKACELVARTLHRSVPHYNWVGIYLVQGQELILTAWDGPEATGHVRIPIGQGICGLAARERRTVIVDDVNKDPRYLACFPYTRSEIVVPIVKAGRVLGEIDIDSDTLSAFSAVDETFLAEVAELLAERHA</sequence>
<evidence type="ECO:0000313" key="2">
    <source>
        <dbReference type="EMBL" id="OGF56922.1"/>
    </source>
</evidence>
<name>A0A1F5V0H6_FRAXR</name>
<dbReference type="InterPro" id="IPR029016">
    <property type="entry name" value="GAF-like_dom_sf"/>
</dbReference>
<dbReference type="Gene3D" id="3.30.450.40">
    <property type="match status" value="1"/>
</dbReference>
<evidence type="ECO:0000259" key="1">
    <source>
        <dbReference type="SMART" id="SM00065"/>
    </source>
</evidence>
<reference evidence="2 3" key="1">
    <citation type="journal article" date="2016" name="Nat. Commun.">
        <title>Thousands of microbial genomes shed light on interconnected biogeochemical processes in an aquifer system.</title>
        <authorList>
            <person name="Anantharaman K."/>
            <person name="Brown C.T."/>
            <person name="Hug L.A."/>
            <person name="Sharon I."/>
            <person name="Castelle C.J."/>
            <person name="Probst A.J."/>
            <person name="Thomas B.C."/>
            <person name="Singh A."/>
            <person name="Wilkins M.J."/>
            <person name="Karaoz U."/>
            <person name="Brodie E.L."/>
            <person name="Williams K.H."/>
            <person name="Hubbard S.S."/>
            <person name="Banfield J.F."/>
        </authorList>
    </citation>
    <scope>NUCLEOTIDE SEQUENCE [LARGE SCALE GENOMIC DNA]</scope>
    <source>
        <strain evidence="3">RBG_16_55_9</strain>
    </source>
</reference>
<dbReference type="STRING" id="1817864.A2Z21_07425"/>
<dbReference type="AlphaFoldDB" id="A0A1F5V0H6"/>
<gene>
    <name evidence="2" type="ORF">A2Z21_07425</name>
</gene>
<proteinExistence type="predicted"/>
<dbReference type="SMART" id="SM00065">
    <property type="entry name" value="GAF"/>
    <property type="match status" value="1"/>
</dbReference>
<organism evidence="2 3">
    <name type="scientific">Fraserbacteria sp. (strain RBG_16_55_9)</name>
    <dbReference type="NCBI Taxonomy" id="1817864"/>
    <lineage>
        <taxon>Bacteria</taxon>
        <taxon>Candidatus Fraseribacteriota</taxon>
    </lineage>
</organism>
<dbReference type="Proteomes" id="UP000179157">
    <property type="component" value="Unassembled WGS sequence"/>
</dbReference>
<dbReference type="InterPro" id="IPR003018">
    <property type="entry name" value="GAF"/>
</dbReference>